<dbReference type="RefSeq" id="WP_119840327.1">
    <property type="nucleotide sequence ID" value="NZ_CP060436.1"/>
</dbReference>
<protein>
    <submittedName>
        <fullName evidence="1">Uncharacterized protein</fullName>
    </submittedName>
</protein>
<reference evidence="1 2" key="1">
    <citation type="submission" date="2020-08" db="EMBL/GenBank/DDBJ databases">
        <title>Genome sequence of Rhodobacteraceae bacterium Lw-13e.</title>
        <authorList>
            <person name="Poehlein A."/>
            <person name="Wolter L."/>
            <person name="Daniel R."/>
            <person name="Brinkhoff T."/>
        </authorList>
    </citation>
    <scope>NUCLEOTIDE SEQUENCE [LARGE SCALE GENOMIC DNA]</scope>
    <source>
        <strain evidence="1 2">Lw-13e</strain>
    </source>
</reference>
<evidence type="ECO:0000313" key="1">
    <source>
        <dbReference type="EMBL" id="QPM89376.1"/>
    </source>
</evidence>
<accession>A0A418SDC0</accession>
<dbReference type="KEGG" id="palw:PSAL_005920"/>
<dbReference type="EMBL" id="CP060436">
    <property type="protein sequence ID" value="QPM89376.1"/>
    <property type="molecule type" value="Genomic_DNA"/>
</dbReference>
<sequence length="150" mass="15015">MNPTLLSELSLVGLAAAVAAGAAIDNDSAIIDMAGYEGVIFMTSIEDSVATGVATLTVEQSDANSGAAMAALAGAVATLTSGVNDDLNGKLLAVDVYRPRERYLRVNRASATANIAYGAVTAIRYGARVLPVPDGGASGDLVSVTSPAEA</sequence>
<dbReference type="OrthoDB" id="8480927at2"/>
<keyword evidence="2" id="KW-1185">Reference proteome</keyword>
<gene>
    <name evidence="1" type="ORF">PSAL_005920</name>
</gene>
<name>A0A418SDC0_9RHOB</name>
<organism evidence="1 2">
    <name type="scientific">Pseudooceanicola algae</name>
    <dbReference type="NCBI Taxonomy" id="1537215"/>
    <lineage>
        <taxon>Bacteria</taxon>
        <taxon>Pseudomonadati</taxon>
        <taxon>Pseudomonadota</taxon>
        <taxon>Alphaproteobacteria</taxon>
        <taxon>Rhodobacterales</taxon>
        <taxon>Paracoccaceae</taxon>
        <taxon>Pseudooceanicola</taxon>
    </lineage>
</organism>
<evidence type="ECO:0000313" key="2">
    <source>
        <dbReference type="Proteomes" id="UP000283786"/>
    </source>
</evidence>
<dbReference type="AlphaFoldDB" id="A0A418SDC0"/>
<dbReference type="Proteomes" id="UP000283786">
    <property type="component" value="Chromosome"/>
</dbReference>
<proteinExistence type="predicted"/>